<dbReference type="Proteomes" id="UP001610446">
    <property type="component" value="Unassembled WGS sequence"/>
</dbReference>
<dbReference type="HAMAP" id="MF_01161">
    <property type="entry name" value="tRNA_Ile_lys_synt"/>
    <property type="match status" value="1"/>
</dbReference>
<comment type="caution">
    <text evidence="8">The sequence shown here is derived from an EMBL/GenBank/DDBJ whole genome shotgun (WGS) entry which is preliminary data.</text>
</comment>
<dbReference type="CDD" id="cd01992">
    <property type="entry name" value="TilS_N"/>
    <property type="match status" value="1"/>
</dbReference>
<evidence type="ECO:0000256" key="4">
    <source>
        <dbReference type="ARBA" id="ARBA00022741"/>
    </source>
</evidence>
<organism evidence="8 9">
    <name type="scientific">Aspergillus pseudoustus</name>
    <dbReference type="NCBI Taxonomy" id="1810923"/>
    <lineage>
        <taxon>Eukaryota</taxon>
        <taxon>Fungi</taxon>
        <taxon>Dikarya</taxon>
        <taxon>Ascomycota</taxon>
        <taxon>Pezizomycotina</taxon>
        <taxon>Eurotiomycetes</taxon>
        <taxon>Eurotiomycetidae</taxon>
        <taxon>Eurotiales</taxon>
        <taxon>Aspergillaceae</taxon>
        <taxon>Aspergillus</taxon>
        <taxon>Aspergillus subgen. Nidulantes</taxon>
    </lineage>
</organism>
<dbReference type="EC" id="6.3.4.19" evidence="1"/>
<evidence type="ECO:0000259" key="7">
    <source>
        <dbReference type="Pfam" id="PF01171"/>
    </source>
</evidence>
<dbReference type="Pfam" id="PF01171">
    <property type="entry name" value="ATP_bind_3"/>
    <property type="match status" value="1"/>
</dbReference>
<reference evidence="8 9" key="1">
    <citation type="submission" date="2024-07" db="EMBL/GenBank/DDBJ databases">
        <title>Section-level genome sequencing and comparative genomics of Aspergillus sections Usti and Cavernicolus.</title>
        <authorList>
            <consortium name="Lawrence Berkeley National Laboratory"/>
            <person name="Nybo J.L."/>
            <person name="Vesth T.C."/>
            <person name="Theobald S."/>
            <person name="Frisvad J.C."/>
            <person name="Larsen T.O."/>
            <person name="Kjaerboelling I."/>
            <person name="Rothschild-Mancinelli K."/>
            <person name="Lyhne E.K."/>
            <person name="Kogle M.E."/>
            <person name="Barry K."/>
            <person name="Clum A."/>
            <person name="Na H."/>
            <person name="Ledsgaard L."/>
            <person name="Lin J."/>
            <person name="Lipzen A."/>
            <person name="Kuo A."/>
            <person name="Riley R."/>
            <person name="Mondo S."/>
            <person name="Labutti K."/>
            <person name="Haridas S."/>
            <person name="Pangalinan J."/>
            <person name="Salamov A.A."/>
            <person name="Simmons B.A."/>
            <person name="Magnuson J.K."/>
            <person name="Chen J."/>
            <person name="Drula E."/>
            <person name="Henrissat B."/>
            <person name="Wiebenga A."/>
            <person name="Lubbers R.J."/>
            <person name="Gomes A.C."/>
            <person name="Makela M.R."/>
            <person name="Stajich J."/>
            <person name="Grigoriev I.V."/>
            <person name="Mortensen U.H."/>
            <person name="De Vries R.P."/>
            <person name="Baker S.E."/>
            <person name="Andersen M.R."/>
        </authorList>
    </citation>
    <scope>NUCLEOTIDE SEQUENCE [LARGE SCALE GENOMIC DNA]</scope>
    <source>
        <strain evidence="8 9">CBS 123904</strain>
    </source>
</reference>
<proteinExistence type="inferred from homology"/>
<sequence length="693" mass="76805">MAVPVPSLLRSSSTGAITLAQFTDVLERTWAESRRFRPGMGTVLPRRLGLAVSGGADSMALAYLCREWEKNQQQSHGHTPCRNIDETNKSDNNDLDVSVTAFIVDHKARSESTQEANTVASWLQNLGLRTSILPLTWPQGSLTSSAFETHARRLRYRALGEACRERGIEALLMGHHQDDNVETTIWRLASGAKGAAGLTGIPGLARIPECHGLWGVAESGRGISVSPGDLIADVAMGKKQEQQRHCHQEGNRNQIQIATGGIYISRPLLSFRKSSLIATCAENGVPFVDDPTNFDPTLTPRNAIRSMLSSDSLPRALTNPSILALIERAQERVKESYQLSDKILENGCRLLDVNFGSGAMTVQFSPSALNLFPSVVQGNQERKQEQEQPSQETLALALRRITEFISPFPENHWPLSSFANFTDRVFLPPSHMSSAFPESEKYDTLEPATASKAFTVGGVFFQPLPLSPSPSSSLSSKTKGEITPKNGLTTWLLSCQPYFRNRAPILHLNLSLSTQPNKGPLYTPWTLWDNRFWIRAAAVPVHSNPELDPDHHQEGRTQIPIVIRPLQQADISVIRQVDAARKGARKEKLELVFREDGASAARRVPEPEQRDEAKLDARAFLSKLSAVAPAQSRFTVPVLALEDADWKESRPLVIPTMDFLFPDLGINRKAWTIRWEWKYKLVDLKSLGLMGLV</sequence>
<dbReference type="InterPro" id="IPR012795">
    <property type="entry name" value="tRNA_Ile_lys_synt_N"/>
</dbReference>
<dbReference type="SUPFAM" id="SSF52402">
    <property type="entry name" value="Adenine nucleotide alpha hydrolases-like"/>
    <property type="match status" value="1"/>
</dbReference>
<keyword evidence="2" id="KW-0436">Ligase</keyword>
<evidence type="ECO:0000256" key="2">
    <source>
        <dbReference type="ARBA" id="ARBA00022598"/>
    </source>
</evidence>
<evidence type="ECO:0000256" key="5">
    <source>
        <dbReference type="ARBA" id="ARBA00022840"/>
    </source>
</evidence>
<keyword evidence="9" id="KW-1185">Reference proteome</keyword>
<feature type="domain" description="tRNA(Ile)-lysidine/2-thiocytidine synthase N-terminal" evidence="7">
    <location>
        <begin position="49"/>
        <end position="306"/>
    </location>
</feature>
<dbReference type="PANTHER" id="PTHR43033">
    <property type="entry name" value="TRNA(ILE)-LYSIDINE SYNTHASE-RELATED"/>
    <property type="match status" value="1"/>
</dbReference>
<dbReference type="PANTHER" id="PTHR43033:SF1">
    <property type="entry name" value="TRNA(ILE)-LYSIDINE SYNTHASE-RELATED"/>
    <property type="match status" value="1"/>
</dbReference>
<dbReference type="Gene3D" id="3.40.50.620">
    <property type="entry name" value="HUPs"/>
    <property type="match status" value="1"/>
</dbReference>
<evidence type="ECO:0000313" key="9">
    <source>
        <dbReference type="Proteomes" id="UP001610446"/>
    </source>
</evidence>
<evidence type="ECO:0000256" key="3">
    <source>
        <dbReference type="ARBA" id="ARBA00022694"/>
    </source>
</evidence>
<dbReference type="InterPro" id="IPR012094">
    <property type="entry name" value="tRNA_Ile_lys_synt"/>
</dbReference>
<comment type="catalytic activity">
    <reaction evidence="6">
        <text>cytidine(34) in tRNA(Ile2) + L-lysine + ATP = lysidine(34) in tRNA(Ile2) + AMP + diphosphate + H(+)</text>
        <dbReference type="Rhea" id="RHEA:43744"/>
        <dbReference type="Rhea" id="RHEA-COMP:10625"/>
        <dbReference type="Rhea" id="RHEA-COMP:10670"/>
        <dbReference type="ChEBI" id="CHEBI:15378"/>
        <dbReference type="ChEBI" id="CHEBI:30616"/>
        <dbReference type="ChEBI" id="CHEBI:32551"/>
        <dbReference type="ChEBI" id="CHEBI:33019"/>
        <dbReference type="ChEBI" id="CHEBI:82748"/>
        <dbReference type="ChEBI" id="CHEBI:83665"/>
        <dbReference type="ChEBI" id="CHEBI:456215"/>
        <dbReference type="EC" id="6.3.4.19"/>
    </reaction>
</comment>
<dbReference type="InterPro" id="IPR011063">
    <property type="entry name" value="TilS/TtcA_N"/>
</dbReference>
<evidence type="ECO:0000256" key="1">
    <source>
        <dbReference type="ARBA" id="ARBA00013267"/>
    </source>
</evidence>
<keyword evidence="5" id="KW-0067">ATP-binding</keyword>
<name>A0ABR4JLS1_9EURO</name>
<dbReference type="EMBL" id="JBFXLU010000115">
    <property type="protein sequence ID" value="KAL2840982.1"/>
    <property type="molecule type" value="Genomic_DNA"/>
</dbReference>
<protein>
    <recommendedName>
        <fullName evidence="1">tRNA(Ile)-lysidine synthetase</fullName>
        <ecNumber evidence="1">6.3.4.19</ecNumber>
    </recommendedName>
</protein>
<evidence type="ECO:0000256" key="6">
    <source>
        <dbReference type="ARBA" id="ARBA00048539"/>
    </source>
</evidence>
<gene>
    <name evidence="8" type="ORF">BJY01DRAFT_15102</name>
</gene>
<dbReference type="InterPro" id="IPR014729">
    <property type="entry name" value="Rossmann-like_a/b/a_fold"/>
</dbReference>
<keyword evidence="3" id="KW-0819">tRNA processing</keyword>
<accession>A0ABR4JLS1</accession>
<keyword evidence="4" id="KW-0547">Nucleotide-binding</keyword>
<evidence type="ECO:0000313" key="8">
    <source>
        <dbReference type="EMBL" id="KAL2840982.1"/>
    </source>
</evidence>